<comment type="caution">
    <text evidence="1">The sequence shown here is derived from an EMBL/GenBank/DDBJ whole genome shotgun (WGS) entry which is preliminary data.</text>
</comment>
<gene>
    <name evidence="1" type="ORF">TIFTF001_039364</name>
</gene>
<dbReference type="AlphaFoldDB" id="A0AA88E917"/>
<dbReference type="Proteomes" id="UP001187192">
    <property type="component" value="Unassembled WGS sequence"/>
</dbReference>
<accession>A0AA88E917</accession>
<name>A0AA88E917_FICCA</name>
<evidence type="ECO:0000313" key="2">
    <source>
        <dbReference type="Proteomes" id="UP001187192"/>
    </source>
</evidence>
<reference evidence="1" key="1">
    <citation type="submission" date="2023-07" db="EMBL/GenBank/DDBJ databases">
        <title>draft genome sequence of fig (Ficus carica).</title>
        <authorList>
            <person name="Takahashi T."/>
            <person name="Nishimura K."/>
        </authorList>
    </citation>
    <scope>NUCLEOTIDE SEQUENCE</scope>
</reference>
<organism evidence="1 2">
    <name type="scientific">Ficus carica</name>
    <name type="common">Common fig</name>
    <dbReference type="NCBI Taxonomy" id="3494"/>
    <lineage>
        <taxon>Eukaryota</taxon>
        <taxon>Viridiplantae</taxon>
        <taxon>Streptophyta</taxon>
        <taxon>Embryophyta</taxon>
        <taxon>Tracheophyta</taxon>
        <taxon>Spermatophyta</taxon>
        <taxon>Magnoliopsida</taxon>
        <taxon>eudicotyledons</taxon>
        <taxon>Gunneridae</taxon>
        <taxon>Pentapetalae</taxon>
        <taxon>rosids</taxon>
        <taxon>fabids</taxon>
        <taxon>Rosales</taxon>
        <taxon>Moraceae</taxon>
        <taxon>Ficeae</taxon>
        <taxon>Ficus</taxon>
    </lineage>
</organism>
<dbReference type="EMBL" id="BTGU01001104">
    <property type="protein sequence ID" value="GMN70317.1"/>
    <property type="molecule type" value="Genomic_DNA"/>
</dbReference>
<evidence type="ECO:0000313" key="1">
    <source>
        <dbReference type="EMBL" id="GMN70317.1"/>
    </source>
</evidence>
<protein>
    <submittedName>
        <fullName evidence="1">Uncharacterized protein</fullName>
    </submittedName>
</protein>
<proteinExistence type="predicted"/>
<sequence>MTGCLRLQQPETVFNIDGQFYPASAAGIGRRNTLVPISTAIVATPFLHFDSLSSDNKISTTTAATPFWHYENDFTSLPLPTAATEVVGAGNEGAE</sequence>
<feature type="non-terminal residue" evidence="1">
    <location>
        <position position="1"/>
    </location>
</feature>
<keyword evidence="2" id="KW-1185">Reference proteome</keyword>